<feature type="transmembrane region" description="Helical" evidence="9">
    <location>
        <begin position="369"/>
        <end position="391"/>
    </location>
</feature>
<keyword evidence="7 9" id="KW-1133">Transmembrane helix</keyword>
<evidence type="ECO:0000256" key="2">
    <source>
        <dbReference type="ARBA" id="ARBA00005484"/>
    </source>
</evidence>
<evidence type="ECO:0000256" key="6">
    <source>
        <dbReference type="ARBA" id="ARBA00022927"/>
    </source>
</evidence>
<feature type="non-terminal residue" evidence="10">
    <location>
        <position position="1"/>
    </location>
</feature>
<comment type="similarity">
    <text evidence="2">Belongs to the oligopeptide OPT transporter (TC 2.A.67.1) family.</text>
</comment>
<sequence length="506" mass="57211">EINDSPIEEVRLTVPITDDATLPVLTFRTWVLGPTTCILLAVLTARFECRQITIIPSASCFTMLFLPIGKLMAATLPTKPIRTLWTRWSVSMNPGSFNLKEHVLISILATAGLDNPFSLPIVVIAKAFYHKNISFWVCFLLVQSTNDDMFDVNGQSYDVSRVLNDDLTLNQQAYDNYSPIHLSVFFVNSLGFQLAAETATLTHFVLFHWSETWDQIKQIIKGQSLFSSDVHNRMMKKYKPIPQWWFYTIIILMIVLALLNSTLFGRQFQLPYWGVMLGCALPFILILPLGIIRATTGKIVGAFISYSTNLGTTWWLLSKVENMCDKKNLPSESPWTCPGEHMMFSKSIMWGGVGISLLFAPQGVYSTVFILYFFTGMIAPVFVWGMLRLFPTKKWITLIHMPIIFAAGTAMPPIAAVHCWSWFTVAIIFHLVLDRKYKGWWPKYTYLLSNGLAMGIALMELLVSLTLQMKEIYGLNWWGLQRDDHCPLASCPTAPGIKVDGCPAVD</sequence>
<dbReference type="Pfam" id="PF03169">
    <property type="entry name" value="OPT"/>
    <property type="match status" value="2"/>
</dbReference>
<dbReference type="Gramene" id="RZC46100">
    <property type="protein sequence ID" value="RZC46100"/>
    <property type="gene ID" value="C5167_039042"/>
</dbReference>
<dbReference type="GO" id="GO:0035673">
    <property type="term" value="F:oligopeptide transmembrane transporter activity"/>
    <property type="evidence" value="ECO:0007669"/>
    <property type="project" value="InterPro"/>
</dbReference>
<evidence type="ECO:0000313" key="11">
    <source>
        <dbReference type="Proteomes" id="UP000316621"/>
    </source>
</evidence>
<evidence type="ECO:0000256" key="8">
    <source>
        <dbReference type="ARBA" id="ARBA00023136"/>
    </source>
</evidence>
<keyword evidence="3" id="KW-0813">Transport</keyword>
<gene>
    <name evidence="10" type="ORF">C5167_039042</name>
</gene>
<accession>A0A4Y7IEA4</accession>
<feature type="transmembrane region" description="Helical" evidence="9">
    <location>
        <begin position="299"/>
        <end position="317"/>
    </location>
</feature>
<name>A0A4Y7IEA4_PAPSO</name>
<keyword evidence="8 9" id="KW-0472">Membrane</keyword>
<evidence type="ECO:0000256" key="1">
    <source>
        <dbReference type="ARBA" id="ARBA00004141"/>
    </source>
</evidence>
<reference evidence="10 11" key="1">
    <citation type="journal article" date="2018" name="Science">
        <title>The opium poppy genome and morphinan production.</title>
        <authorList>
            <person name="Guo L."/>
            <person name="Winzer T."/>
            <person name="Yang X."/>
            <person name="Li Y."/>
            <person name="Ning Z."/>
            <person name="He Z."/>
            <person name="Teodor R."/>
            <person name="Lu Y."/>
            <person name="Bowser T.A."/>
            <person name="Graham I.A."/>
            <person name="Ye K."/>
        </authorList>
    </citation>
    <scope>NUCLEOTIDE SEQUENCE [LARGE SCALE GENOMIC DNA]</scope>
    <source>
        <strain evidence="11">cv. HN1</strain>
        <tissue evidence="10">Leaves</tissue>
    </source>
</reference>
<dbReference type="InterPro" id="IPR004813">
    <property type="entry name" value="OPT"/>
</dbReference>
<dbReference type="Proteomes" id="UP000316621">
    <property type="component" value="Chromosome 1"/>
</dbReference>
<feature type="transmembrane region" description="Helical" evidence="9">
    <location>
        <begin position="244"/>
        <end position="264"/>
    </location>
</feature>
<dbReference type="PANTHER" id="PTHR22601">
    <property type="entry name" value="ISP4 LIKE PROTEIN"/>
    <property type="match status" value="1"/>
</dbReference>
<dbReference type="InterPro" id="IPR004648">
    <property type="entry name" value="Oligpept_transpt"/>
</dbReference>
<dbReference type="GO" id="GO:0015031">
    <property type="term" value="P:protein transport"/>
    <property type="evidence" value="ECO:0007669"/>
    <property type="project" value="UniProtKB-KW"/>
</dbReference>
<organism evidence="10 11">
    <name type="scientific">Papaver somniferum</name>
    <name type="common">Opium poppy</name>
    <dbReference type="NCBI Taxonomy" id="3469"/>
    <lineage>
        <taxon>Eukaryota</taxon>
        <taxon>Viridiplantae</taxon>
        <taxon>Streptophyta</taxon>
        <taxon>Embryophyta</taxon>
        <taxon>Tracheophyta</taxon>
        <taxon>Spermatophyta</taxon>
        <taxon>Magnoliopsida</taxon>
        <taxon>Ranunculales</taxon>
        <taxon>Papaveraceae</taxon>
        <taxon>Papaveroideae</taxon>
        <taxon>Papaver</taxon>
    </lineage>
</organism>
<keyword evidence="5" id="KW-0571">Peptide transport</keyword>
<feature type="transmembrane region" description="Helical" evidence="9">
    <location>
        <begin position="403"/>
        <end position="432"/>
    </location>
</feature>
<feature type="transmembrane region" description="Helical" evidence="9">
    <location>
        <begin position="52"/>
        <end position="73"/>
    </location>
</feature>
<comment type="subcellular location">
    <subcellularLocation>
        <location evidence="1">Membrane</location>
        <topology evidence="1">Multi-pass membrane protein</topology>
    </subcellularLocation>
</comment>
<evidence type="ECO:0000256" key="4">
    <source>
        <dbReference type="ARBA" id="ARBA00022692"/>
    </source>
</evidence>
<feature type="transmembrane region" description="Helical" evidence="9">
    <location>
        <begin position="103"/>
        <end position="125"/>
    </location>
</feature>
<evidence type="ECO:0000256" key="5">
    <source>
        <dbReference type="ARBA" id="ARBA00022856"/>
    </source>
</evidence>
<evidence type="ECO:0008006" key="12">
    <source>
        <dbReference type="Google" id="ProtNLM"/>
    </source>
</evidence>
<dbReference type="AlphaFoldDB" id="A0A4Y7IEA4"/>
<evidence type="ECO:0000256" key="9">
    <source>
        <dbReference type="SAM" id="Phobius"/>
    </source>
</evidence>
<dbReference type="GO" id="GO:0016020">
    <property type="term" value="C:membrane"/>
    <property type="evidence" value="ECO:0007669"/>
    <property type="project" value="UniProtKB-SubCell"/>
</dbReference>
<evidence type="ECO:0000313" key="10">
    <source>
        <dbReference type="EMBL" id="RZC46100.1"/>
    </source>
</evidence>
<proteinExistence type="inferred from homology"/>
<evidence type="ECO:0000256" key="7">
    <source>
        <dbReference type="ARBA" id="ARBA00022989"/>
    </source>
</evidence>
<protein>
    <recommendedName>
        <fullName evidence="12">Oligopeptide transporter</fullName>
    </recommendedName>
</protein>
<dbReference type="OMA" id="SVEYWHA"/>
<feature type="transmembrane region" description="Helical" evidence="9">
    <location>
        <begin position="27"/>
        <end position="45"/>
    </location>
</feature>
<keyword evidence="11" id="KW-1185">Reference proteome</keyword>
<keyword evidence="4 9" id="KW-0812">Transmembrane</keyword>
<feature type="transmembrane region" description="Helical" evidence="9">
    <location>
        <begin position="444"/>
        <end position="467"/>
    </location>
</feature>
<feature type="transmembrane region" description="Helical" evidence="9">
    <location>
        <begin position="270"/>
        <end position="292"/>
    </location>
</feature>
<evidence type="ECO:0000256" key="3">
    <source>
        <dbReference type="ARBA" id="ARBA00022448"/>
    </source>
</evidence>
<dbReference type="EMBL" id="CM010715">
    <property type="protein sequence ID" value="RZC46100.1"/>
    <property type="molecule type" value="Genomic_DNA"/>
</dbReference>
<keyword evidence="6" id="KW-0653">Protein transport</keyword>